<keyword evidence="4 7" id="KW-1133">Transmembrane helix</keyword>
<dbReference type="Pfam" id="PF00520">
    <property type="entry name" value="Ion_trans"/>
    <property type="match status" value="2"/>
</dbReference>
<feature type="transmembrane region" description="Helical" evidence="7">
    <location>
        <begin position="711"/>
        <end position="728"/>
    </location>
</feature>
<dbReference type="InterPro" id="IPR018247">
    <property type="entry name" value="EF_Hand_1_Ca_BS"/>
</dbReference>
<evidence type="ECO:0000256" key="1">
    <source>
        <dbReference type="ARBA" id="ARBA00004141"/>
    </source>
</evidence>
<feature type="transmembrane region" description="Helical" evidence="7">
    <location>
        <begin position="777"/>
        <end position="798"/>
    </location>
</feature>
<keyword evidence="2 7" id="KW-0812">Transmembrane</keyword>
<keyword evidence="10" id="KW-1185">Reference proteome</keyword>
<sequence>IFAYIYSVGKRNFDSVTVQWEDEYLSALARHYGWSEFANYSAKHGLDDAQIFAQEERRLMHVLSEEKREKEEKQMDMDEAIIHQDVLQFSGNKARSSARNSVIEQKNSLLEDNNNNNNTKPTEKDGWAINSDINVLEFISENIRQSVRDACLQSWLRENDGTDNTPTARQEMLDHYHRRALNHIKQAKQGLNIITVVQMEQTNQHLLHRLGLYSFHSSTFWVTFLHCMIAVHLLLAFWKSYDRDTLRQEHGYSKEVLVTECLCLIVEILDIWMTGLIQFRWQDSEANPLISPNQQKRIFSLRVLVTVLIFIDLLVAQTAYVVLSGYLDVRPLVLILANDTLLGALYAFVMTMYEARDGMLLYLIVWSIAAVAGTLTFRFNTFLNYSNIQSFFNFIRSMMQSFVFMISGENYEAIVYTAVAKWQSSIFYFILVTIAGTFIVIPLVVSKFQEAFSTIYSDERERHKFFKRTGFIAAFCLVNLDNDNVVSRSEFESFISYLKRIPGKEAKELVRGLQGFENLDDDGDDQIEINEFVLHLEEIYDKPTITDIIEDDSLRTWLRTSVIEKESFNQAVLVIIFTEVMLLMMYGTYPGSYSLKMLDVMLGICVLLNGFDVFIKLVVYGWDYYWNISECRVIPLIPIPEQQMSQSFVNSKPHNNQTIPVVPPSLDVPIFSQPTSIHSGEIAGNGVMYGPPRENDPLELLHRQFAHRLDFGIVCVSVTLFIVTRAAFGSHFYFENQQFFWVRLPMIFPLFRMFTLIRTTRAAVYTVFKVIPRFSSLFVLMLLVFYFYAVFGTALVGGQIEYLTLGPSSFVYFGFSTVAQAWLSLFQMLVSEGWNNIMDETIIATNNFAWAFYFMSFMFIVTLIFTNLFFGLVLAVVDEIEKERKHVTDNSDDQIDSDNGSNTQADSNGDDFKNPNSNKKLTIMFPKINRQHTNFRIEEPENASAANSFRQASVRNLPGGGNVESTTSNRSGGKRTDSTAVTIKKYQMKRPHASQRRLGV</sequence>
<feature type="transmembrane region" description="Helical" evidence="7">
    <location>
        <begin position="359"/>
        <end position="380"/>
    </location>
</feature>
<dbReference type="SUPFAM" id="SSF81324">
    <property type="entry name" value="Voltage-gated potassium channels"/>
    <property type="match status" value="1"/>
</dbReference>
<comment type="subcellular location">
    <subcellularLocation>
        <location evidence="1">Membrane</location>
        <topology evidence="1">Multi-pass membrane protein</topology>
    </subcellularLocation>
</comment>
<protein>
    <submittedName>
        <fullName evidence="9">Ion transport protein</fullName>
    </submittedName>
</protein>
<feature type="domain" description="EF-hand" evidence="8">
    <location>
        <begin position="516"/>
        <end position="542"/>
    </location>
</feature>
<dbReference type="GO" id="GO:0005509">
    <property type="term" value="F:calcium ion binding"/>
    <property type="evidence" value="ECO:0007669"/>
    <property type="project" value="InterPro"/>
</dbReference>
<feature type="region of interest" description="Disordered" evidence="6">
    <location>
        <begin position="953"/>
        <end position="978"/>
    </location>
</feature>
<dbReference type="InterPro" id="IPR002048">
    <property type="entry name" value="EF_hand_dom"/>
</dbReference>
<evidence type="ECO:0000256" key="3">
    <source>
        <dbReference type="ARBA" id="ARBA00022837"/>
    </source>
</evidence>
<feature type="transmembrane region" description="Helical" evidence="7">
    <location>
        <begin position="425"/>
        <end position="445"/>
    </location>
</feature>
<evidence type="ECO:0000256" key="4">
    <source>
        <dbReference type="ARBA" id="ARBA00022989"/>
    </source>
</evidence>
<reference evidence="9 10" key="1">
    <citation type="journal article" date="2013" name="Curr. Biol.">
        <title>The Genome of the Foraminiferan Reticulomyxa filosa.</title>
        <authorList>
            <person name="Glockner G."/>
            <person name="Hulsmann N."/>
            <person name="Schleicher M."/>
            <person name="Noegel A.A."/>
            <person name="Eichinger L."/>
            <person name="Gallinger C."/>
            <person name="Pawlowski J."/>
            <person name="Sierra R."/>
            <person name="Euteneuer U."/>
            <person name="Pillet L."/>
            <person name="Moustafa A."/>
            <person name="Platzer M."/>
            <person name="Groth M."/>
            <person name="Szafranski K."/>
            <person name="Schliwa M."/>
        </authorList>
    </citation>
    <scope>NUCLEOTIDE SEQUENCE [LARGE SCALE GENOMIC DNA]</scope>
</reference>
<feature type="transmembrane region" description="Helical" evidence="7">
    <location>
        <begin position="332"/>
        <end position="353"/>
    </location>
</feature>
<feature type="non-terminal residue" evidence="9">
    <location>
        <position position="1"/>
    </location>
</feature>
<dbReference type="Gene3D" id="1.10.238.10">
    <property type="entry name" value="EF-hand"/>
    <property type="match status" value="1"/>
</dbReference>
<dbReference type="GO" id="GO:0016020">
    <property type="term" value="C:membrane"/>
    <property type="evidence" value="ECO:0007669"/>
    <property type="project" value="UniProtKB-SubCell"/>
</dbReference>
<dbReference type="InterPro" id="IPR011992">
    <property type="entry name" value="EF-hand-dom_pair"/>
</dbReference>
<evidence type="ECO:0000259" key="8">
    <source>
        <dbReference type="PROSITE" id="PS50222"/>
    </source>
</evidence>
<feature type="region of interest" description="Disordered" evidence="6">
    <location>
        <begin position="97"/>
        <end position="125"/>
    </location>
</feature>
<dbReference type="PROSITE" id="PS00018">
    <property type="entry name" value="EF_HAND_1"/>
    <property type="match status" value="1"/>
</dbReference>
<dbReference type="PROSITE" id="PS50222">
    <property type="entry name" value="EF_HAND_2"/>
    <property type="match status" value="1"/>
</dbReference>
<dbReference type="SUPFAM" id="SSF47473">
    <property type="entry name" value="EF-hand"/>
    <property type="match status" value="1"/>
</dbReference>
<accession>X6NMU6</accession>
<dbReference type="InterPro" id="IPR005821">
    <property type="entry name" value="Ion_trans_dom"/>
</dbReference>
<feature type="transmembrane region" description="Helical" evidence="7">
    <location>
        <begin position="810"/>
        <end position="830"/>
    </location>
</feature>
<evidence type="ECO:0000256" key="5">
    <source>
        <dbReference type="ARBA" id="ARBA00023136"/>
    </source>
</evidence>
<evidence type="ECO:0000313" key="10">
    <source>
        <dbReference type="Proteomes" id="UP000023152"/>
    </source>
</evidence>
<feature type="transmembrane region" description="Helical" evidence="7">
    <location>
        <begin position="299"/>
        <end position="323"/>
    </location>
</feature>
<dbReference type="AlphaFoldDB" id="X6NMU6"/>
<dbReference type="Gene3D" id="1.10.287.70">
    <property type="match status" value="2"/>
</dbReference>
<keyword evidence="5 7" id="KW-0472">Membrane</keyword>
<dbReference type="OMA" id="YWNISEC"/>
<feature type="region of interest" description="Disordered" evidence="6">
    <location>
        <begin position="886"/>
        <end position="918"/>
    </location>
</feature>
<feature type="transmembrane region" description="Helical" evidence="7">
    <location>
        <begin position="568"/>
        <end position="588"/>
    </location>
</feature>
<proteinExistence type="predicted"/>
<dbReference type="PANTHER" id="PTHR46726:SF1">
    <property type="entry name" value="TWO-PORE CALCIUM CHANNEL 3"/>
    <property type="match status" value="1"/>
</dbReference>
<feature type="transmembrane region" description="Helical" evidence="7">
    <location>
        <begin position="600"/>
        <end position="622"/>
    </location>
</feature>
<evidence type="ECO:0000256" key="2">
    <source>
        <dbReference type="ARBA" id="ARBA00022692"/>
    </source>
</evidence>
<dbReference type="Proteomes" id="UP000023152">
    <property type="component" value="Unassembled WGS sequence"/>
</dbReference>
<dbReference type="GO" id="GO:0005216">
    <property type="term" value="F:monoatomic ion channel activity"/>
    <property type="evidence" value="ECO:0007669"/>
    <property type="project" value="InterPro"/>
</dbReference>
<organism evidence="9 10">
    <name type="scientific">Reticulomyxa filosa</name>
    <dbReference type="NCBI Taxonomy" id="46433"/>
    <lineage>
        <taxon>Eukaryota</taxon>
        <taxon>Sar</taxon>
        <taxon>Rhizaria</taxon>
        <taxon>Retaria</taxon>
        <taxon>Foraminifera</taxon>
        <taxon>Monothalamids</taxon>
        <taxon>Reticulomyxidae</taxon>
        <taxon>Reticulomyxa</taxon>
    </lineage>
</organism>
<evidence type="ECO:0000313" key="9">
    <source>
        <dbReference type="EMBL" id="ETO27258.1"/>
    </source>
</evidence>
<dbReference type="OrthoDB" id="10691253at2759"/>
<feature type="compositionally biased region" description="Polar residues" evidence="6">
    <location>
        <begin position="897"/>
        <end position="907"/>
    </location>
</feature>
<feature type="transmembrane region" description="Helical" evidence="7">
    <location>
        <begin position="219"/>
        <end position="237"/>
    </location>
</feature>
<dbReference type="EMBL" id="ASPP01007367">
    <property type="protein sequence ID" value="ETO27258.1"/>
    <property type="molecule type" value="Genomic_DNA"/>
</dbReference>
<comment type="caution">
    <text evidence="9">The sequence shown here is derived from an EMBL/GenBank/DDBJ whole genome shotgun (WGS) entry which is preliminary data.</text>
</comment>
<name>X6NMU6_RETFI</name>
<feature type="transmembrane region" description="Helical" evidence="7">
    <location>
        <begin position="740"/>
        <end position="757"/>
    </location>
</feature>
<evidence type="ECO:0000256" key="6">
    <source>
        <dbReference type="SAM" id="MobiDB-lite"/>
    </source>
</evidence>
<dbReference type="PANTHER" id="PTHR46726">
    <property type="entry name" value="TWO PORE CHANNEL 3"/>
    <property type="match status" value="1"/>
</dbReference>
<evidence type="ECO:0000256" key="7">
    <source>
        <dbReference type="SAM" id="Phobius"/>
    </source>
</evidence>
<keyword evidence="3" id="KW-0106">Calcium</keyword>
<feature type="transmembrane region" description="Helical" evidence="7">
    <location>
        <begin position="850"/>
        <end position="877"/>
    </location>
</feature>
<feature type="compositionally biased region" description="Polar residues" evidence="6">
    <location>
        <begin position="97"/>
        <end position="112"/>
    </location>
</feature>
<gene>
    <name evidence="9" type="ORF">RFI_09873</name>
</gene>